<gene>
    <name evidence="1" type="ordered locus">MTR_8g093510</name>
</gene>
<dbReference type="PaxDb" id="3880-AET04729"/>
<reference evidence="1 3" key="1">
    <citation type="journal article" date="2011" name="Nature">
        <title>The Medicago genome provides insight into the evolution of rhizobial symbioses.</title>
        <authorList>
            <person name="Young N.D."/>
            <person name="Debelle F."/>
            <person name="Oldroyd G.E."/>
            <person name="Geurts R."/>
            <person name="Cannon S.B."/>
            <person name="Udvardi M.K."/>
            <person name="Benedito V.A."/>
            <person name="Mayer K.F."/>
            <person name="Gouzy J."/>
            <person name="Schoof H."/>
            <person name="Van de Peer Y."/>
            <person name="Proost S."/>
            <person name="Cook D.R."/>
            <person name="Meyers B.C."/>
            <person name="Spannagl M."/>
            <person name="Cheung F."/>
            <person name="De Mita S."/>
            <person name="Krishnakumar V."/>
            <person name="Gundlach H."/>
            <person name="Zhou S."/>
            <person name="Mudge J."/>
            <person name="Bharti A.K."/>
            <person name="Murray J.D."/>
            <person name="Naoumkina M.A."/>
            <person name="Rosen B."/>
            <person name="Silverstein K.A."/>
            <person name="Tang H."/>
            <person name="Rombauts S."/>
            <person name="Zhao P.X."/>
            <person name="Zhou P."/>
            <person name="Barbe V."/>
            <person name="Bardou P."/>
            <person name="Bechner M."/>
            <person name="Bellec A."/>
            <person name="Berger A."/>
            <person name="Berges H."/>
            <person name="Bidwell S."/>
            <person name="Bisseling T."/>
            <person name="Choisne N."/>
            <person name="Couloux A."/>
            <person name="Denny R."/>
            <person name="Deshpande S."/>
            <person name="Dai X."/>
            <person name="Doyle J.J."/>
            <person name="Dudez A.M."/>
            <person name="Farmer A.D."/>
            <person name="Fouteau S."/>
            <person name="Franken C."/>
            <person name="Gibelin C."/>
            <person name="Gish J."/>
            <person name="Goldstein S."/>
            <person name="Gonzalez A.J."/>
            <person name="Green P.J."/>
            <person name="Hallab A."/>
            <person name="Hartog M."/>
            <person name="Hua A."/>
            <person name="Humphray S.J."/>
            <person name="Jeong D.H."/>
            <person name="Jing Y."/>
            <person name="Jocker A."/>
            <person name="Kenton S.M."/>
            <person name="Kim D.J."/>
            <person name="Klee K."/>
            <person name="Lai H."/>
            <person name="Lang C."/>
            <person name="Lin S."/>
            <person name="Macmil S.L."/>
            <person name="Magdelenat G."/>
            <person name="Matthews L."/>
            <person name="McCorrison J."/>
            <person name="Monaghan E.L."/>
            <person name="Mun J.H."/>
            <person name="Najar F.Z."/>
            <person name="Nicholson C."/>
            <person name="Noirot C."/>
            <person name="O'Bleness M."/>
            <person name="Paule C.R."/>
            <person name="Poulain J."/>
            <person name="Prion F."/>
            <person name="Qin B."/>
            <person name="Qu C."/>
            <person name="Retzel E.F."/>
            <person name="Riddle C."/>
            <person name="Sallet E."/>
            <person name="Samain S."/>
            <person name="Samson N."/>
            <person name="Sanders I."/>
            <person name="Saurat O."/>
            <person name="Scarpelli C."/>
            <person name="Schiex T."/>
            <person name="Segurens B."/>
            <person name="Severin A.J."/>
            <person name="Sherrier D.J."/>
            <person name="Shi R."/>
            <person name="Sims S."/>
            <person name="Singer S.R."/>
            <person name="Sinharoy S."/>
            <person name="Sterck L."/>
            <person name="Viollet A."/>
            <person name="Wang B.B."/>
            <person name="Wang K."/>
            <person name="Wang M."/>
            <person name="Wang X."/>
            <person name="Warfsmann J."/>
            <person name="Weissenbach J."/>
            <person name="White D.D."/>
            <person name="White J.D."/>
            <person name="Wiley G.B."/>
            <person name="Wincker P."/>
            <person name="Xing Y."/>
            <person name="Yang L."/>
            <person name="Yao Z."/>
            <person name="Ying F."/>
            <person name="Zhai J."/>
            <person name="Zhou L."/>
            <person name="Zuber A."/>
            <person name="Denarie J."/>
            <person name="Dixon R.A."/>
            <person name="May G.D."/>
            <person name="Schwartz D.C."/>
            <person name="Rogers J."/>
            <person name="Quetier F."/>
            <person name="Town C.D."/>
            <person name="Roe B.A."/>
        </authorList>
    </citation>
    <scope>NUCLEOTIDE SEQUENCE [LARGE SCALE GENOMIC DNA]</scope>
    <source>
        <strain evidence="1">A17</strain>
        <strain evidence="2 3">cv. Jemalong A17</strain>
    </source>
</reference>
<dbReference type="AlphaFoldDB" id="G7LE07"/>
<proteinExistence type="predicted"/>
<dbReference type="HOGENOM" id="CLU_2871074_0_0_1"/>
<dbReference type="EMBL" id="CM001224">
    <property type="protein sequence ID" value="AET04729.1"/>
    <property type="molecule type" value="Genomic_DNA"/>
</dbReference>
<evidence type="ECO:0000313" key="3">
    <source>
        <dbReference type="Proteomes" id="UP000002051"/>
    </source>
</evidence>
<accession>G7LE07</accession>
<name>G7LE07_MEDTR</name>
<protein>
    <submittedName>
        <fullName evidence="1 2">Uncharacterized protein</fullName>
    </submittedName>
</protein>
<reference evidence="1 3" key="2">
    <citation type="journal article" date="2014" name="BMC Genomics">
        <title>An improved genome release (version Mt4.0) for the model legume Medicago truncatula.</title>
        <authorList>
            <person name="Tang H."/>
            <person name="Krishnakumar V."/>
            <person name="Bidwell S."/>
            <person name="Rosen B."/>
            <person name="Chan A."/>
            <person name="Zhou S."/>
            <person name="Gentzbittel L."/>
            <person name="Childs K.L."/>
            <person name="Yandell M."/>
            <person name="Gundlach H."/>
            <person name="Mayer K.F."/>
            <person name="Schwartz D.C."/>
            <person name="Town C.D."/>
        </authorList>
    </citation>
    <scope>GENOME REANNOTATION</scope>
    <source>
        <strain evidence="2 3">cv. Jemalong A17</strain>
    </source>
</reference>
<organism evidence="1 3">
    <name type="scientific">Medicago truncatula</name>
    <name type="common">Barrel medic</name>
    <name type="synonym">Medicago tribuloides</name>
    <dbReference type="NCBI Taxonomy" id="3880"/>
    <lineage>
        <taxon>Eukaryota</taxon>
        <taxon>Viridiplantae</taxon>
        <taxon>Streptophyta</taxon>
        <taxon>Embryophyta</taxon>
        <taxon>Tracheophyta</taxon>
        <taxon>Spermatophyta</taxon>
        <taxon>Magnoliopsida</taxon>
        <taxon>eudicotyledons</taxon>
        <taxon>Gunneridae</taxon>
        <taxon>Pentapetalae</taxon>
        <taxon>rosids</taxon>
        <taxon>fabids</taxon>
        <taxon>Fabales</taxon>
        <taxon>Fabaceae</taxon>
        <taxon>Papilionoideae</taxon>
        <taxon>50 kb inversion clade</taxon>
        <taxon>NPAAA clade</taxon>
        <taxon>Hologalegina</taxon>
        <taxon>IRL clade</taxon>
        <taxon>Trifolieae</taxon>
        <taxon>Medicago</taxon>
    </lineage>
</organism>
<reference evidence="2" key="3">
    <citation type="submission" date="2015-04" db="UniProtKB">
        <authorList>
            <consortium name="EnsemblPlants"/>
        </authorList>
    </citation>
    <scope>IDENTIFICATION</scope>
    <source>
        <strain evidence="2">cv. Jemalong A17</strain>
    </source>
</reference>
<dbReference type="EnsemblPlants" id="AET04729">
    <property type="protein sequence ID" value="AET04729"/>
    <property type="gene ID" value="MTR_8g093510"/>
</dbReference>
<dbReference type="Proteomes" id="UP000002051">
    <property type="component" value="Chromosome 8"/>
</dbReference>
<evidence type="ECO:0000313" key="2">
    <source>
        <dbReference type="EnsemblPlants" id="AET04729"/>
    </source>
</evidence>
<sequence length="64" mass="7182">MSDLDQTVPDLSMHDYTFQLTAWKLDDDDVGKIDSVIGNTLLALLAVTTYQPCQWVLLVSIIQL</sequence>
<evidence type="ECO:0000313" key="1">
    <source>
        <dbReference type="EMBL" id="AET04729.1"/>
    </source>
</evidence>
<keyword evidence="3" id="KW-1185">Reference proteome</keyword>